<protein>
    <submittedName>
        <fullName evidence="2">Uncharacterized protein</fullName>
    </submittedName>
</protein>
<accession>A0ABZ3J090</accession>
<dbReference type="RefSeq" id="WP_169716791.1">
    <property type="nucleotide sequence ID" value="NZ_CP155571.1"/>
</dbReference>
<organism evidence="2 3">
    <name type="scientific">Sporomusa acidovorans (strain ATCC 49682 / DSM 3132 / Mol)</name>
    <dbReference type="NCBI Taxonomy" id="1123286"/>
    <lineage>
        <taxon>Bacteria</taxon>
        <taxon>Bacillati</taxon>
        <taxon>Bacillota</taxon>
        <taxon>Negativicutes</taxon>
        <taxon>Selenomonadales</taxon>
        <taxon>Sporomusaceae</taxon>
        <taxon>Sporomusa</taxon>
    </lineage>
</organism>
<reference evidence="2" key="1">
    <citation type="submission" date="2024-05" db="EMBL/GenBank/DDBJ databases">
        <title>Isolation and characterization of Sporomusa carbonis sp. nov., a carboxydotrophic hydrogenogen in the genus of Sporomusa isolated from a charcoal burning pile.</title>
        <authorList>
            <person name="Boeer T."/>
            <person name="Rosenbaum F."/>
            <person name="Eysell L."/>
            <person name="Mueller V."/>
            <person name="Daniel R."/>
            <person name="Poehlein A."/>
        </authorList>
    </citation>
    <scope>NUCLEOTIDE SEQUENCE [LARGE SCALE GENOMIC DNA]</scope>
    <source>
        <strain evidence="2">DSM 3132</strain>
    </source>
</reference>
<proteinExistence type="predicted"/>
<feature type="compositionally biased region" description="Low complexity" evidence="1">
    <location>
        <begin position="15"/>
        <end position="25"/>
    </location>
</feature>
<feature type="region of interest" description="Disordered" evidence="1">
    <location>
        <begin position="1"/>
        <end position="25"/>
    </location>
</feature>
<name>A0ABZ3J090_SPOA4</name>
<evidence type="ECO:0000313" key="3">
    <source>
        <dbReference type="Proteomes" id="UP000216052"/>
    </source>
</evidence>
<sequence>MAAADIKAKSCLPNKTKSSTSPTSGTSLLQLFIKEIKALAKSYVDYAKNIEL</sequence>
<evidence type="ECO:0000313" key="2">
    <source>
        <dbReference type="EMBL" id="XFO71476.1"/>
    </source>
</evidence>
<gene>
    <name evidence="2" type="ORF">SPACI_015020</name>
</gene>
<keyword evidence="3" id="KW-1185">Reference proteome</keyword>
<evidence type="ECO:0000256" key="1">
    <source>
        <dbReference type="SAM" id="MobiDB-lite"/>
    </source>
</evidence>
<dbReference type="Proteomes" id="UP000216052">
    <property type="component" value="Chromosome"/>
</dbReference>
<dbReference type="EMBL" id="CP155571">
    <property type="protein sequence ID" value="XFO71476.1"/>
    <property type="molecule type" value="Genomic_DNA"/>
</dbReference>